<dbReference type="PANTHER" id="PTHR24408:SF58">
    <property type="entry name" value="TRANSCRIPTION FACTOR (TFIIIA), PUTATIVE (AFU_ORTHOLOGUE AFUA_1G05150)-RELATED"/>
    <property type="match status" value="1"/>
</dbReference>
<dbReference type="PROSITE" id="PS00028">
    <property type="entry name" value="ZINC_FINGER_C2H2_1"/>
    <property type="match status" value="9"/>
</dbReference>
<accession>A0A7M7JF52</accession>
<evidence type="ECO:0000313" key="8">
    <source>
        <dbReference type="EnsemblMetazoa" id="XP_022651146"/>
    </source>
</evidence>
<dbReference type="AlphaFoldDB" id="A0A7M7JF52"/>
<feature type="domain" description="C2H2-type" evidence="7">
    <location>
        <begin position="798"/>
        <end position="826"/>
    </location>
</feature>
<feature type="domain" description="C2H2-type" evidence="7">
    <location>
        <begin position="685"/>
        <end position="712"/>
    </location>
</feature>
<dbReference type="InterPro" id="IPR013087">
    <property type="entry name" value="Znf_C2H2_type"/>
</dbReference>
<evidence type="ECO:0000256" key="3">
    <source>
        <dbReference type="ARBA" id="ARBA00022771"/>
    </source>
</evidence>
<dbReference type="Proteomes" id="UP000594260">
    <property type="component" value="Unplaced"/>
</dbReference>
<evidence type="ECO:0000313" key="9">
    <source>
        <dbReference type="Proteomes" id="UP000594260"/>
    </source>
</evidence>
<feature type="domain" description="C2H2-type" evidence="7">
    <location>
        <begin position="770"/>
        <end position="795"/>
    </location>
</feature>
<dbReference type="GO" id="GO:0008276">
    <property type="term" value="F:protein methyltransferase activity"/>
    <property type="evidence" value="ECO:0007669"/>
    <property type="project" value="UniProtKB-ARBA"/>
</dbReference>
<dbReference type="Pfam" id="PF00096">
    <property type="entry name" value="zf-C2H2"/>
    <property type="match status" value="1"/>
</dbReference>
<organism evidence="8 9">
    <name type="scientific">Varroa destructor</name>
    <name type="common">Honeybee mite</name>
    <dbReference type="NCBI Taxonomy" id="109461"/>
    <lineage>
        <taxon>Eukaryota</taxon>
        <taxon>Metazoa</taxon>
        <taxon>Ecdysozoa</taxon>
        <taxon>Arthropoda</taxon>
        <taxon>Chelicerata</taxon>
        <taxon>Arachnida</taxon>
        <taxon>Acari</taxon>
        <taxon>Parasitiformes</taxon>
        <taxon>Mesostigmata</taxon>
        <taxon>Gamasina</taxon>
        <taxon>Dermanyssoidea</taxon>
        <taxon>Varroidae</taxon>
        <taxon>Varroa</taxon>
    </lineage>
</organism>
<dbReference type="RefSeq" id="XP_022651146.1">
    <property type="nucleotide sequence ID" value="XM_022795411.1"/>
</dbReference>
<dbReference type="InterPro" id="IPR046341">
    <property type="entry name" value="SET_dom_sf"/>
</dbReference>
<dbReference type="Gene3D" id="2.170.270.10">
    <property type="entry name" value="SET domain"/>
    <property type="match status" value="1"/>
</dbReference>
<dbReference type="GO" id="GO:0000981">
    <property type="term" value="F:DNA-binding transcription factor activity, RNA polymerase II-specific"/>
    <property type="evidence" value="ECO:0007669"/>
    <property type="project" value="TreeGrafter"/>
</dbReference>
<evidence type="ECO:0000256" key="4">
    <source>
        <dbReference type="ARBA" id="ARBA00022833"/>
    </source>
</evidence>
<keyword evidence="2" id="KW-0677">Repeat</keyword>
<feature type="domain" description="C2H2-type" evidence="7">
    <location>
        <begin position="609"/>
        <end position="636"/>
    </location>
</feature>
<dbReference type="GO" id="GO:0043565">
    <property type="term" value="F:sequence-specific DNA binding"/>
    <property type="evidence" value="ECO:0007669"/>
    <property type="project" value="TreeGrafter"/>
</dbReference>
<dbReference type="GeneID" id="111246198"/>
<evidence type="ECO:0000256" key="1">
    <source>
        <dbReference type="ARBA" id="ARBA00022723"/>
    </source>
</evidence>
<reference evidence="8" key="1">
    <citation type="submission" date="2021-01" db="UniProtKB">
        <authorList>
            <consortium name="EnsemblMetazoa"/>
        </authorList>
    </citation>
    <scope>IDENTIFICATION</scope>
</reference>
<evidence type="ECO:0000259" key="7">
    <source>
        <dbReference type="PROSITE" id="PS50157"/>
    </source>
</evidence>
<keyword evidence="9" id="KW-1185">Reference proteome</keyword>
<dbReference type="PANTHER" id="PTHR24408">
    <property type="entry name" value="ZINC FINGER PROTEIN"/>
    <property type="match status" value="1"/>
</dbReference>
<keyword evidence="4" id="KW-0862">Zinc</keyword>
<dbReference type="InterPro" id="IPR036236">
    <property type="entry name" value="Znf_C2H2_sf"/>
</dbReference>
<dbReference type="PROSITE" id="PS50157">
    <property type="entry name" value="ZINC_FINGER_C2H2_2"/>
    <property type="match status" value="9"/>
</dbReference>
<dbReference type="GO" id="GO:0005634">
    <property type="term" value="C:nucleus"/>
    <property type="evidence" value="ECO:0007669"/>
    <property type="project" value="TreeGrafter"/>
</dbReference>
<dbReference type="EnsemblMetazoa" id="XM_022795411">
    <property type="protein sequence ID" value="XP_022651146"/>
    <property type="gene ID" value="LOC111246198"/>
</dbReference>
<dbReference type="InterPro" id="IPR001214">
    <property type="entry name" value="SET_dom"/>
</dbReference>
<evidence type="ECO:0000256" key="5">
    <source>
        <dbReference type="PROSITE-ProRule" id="PRU00042"/>
    </source>
</evidence>
<name>A0A7M7JF52_VARDE</name>
<proteinExistence type="predicted"/>
<dbReference type="GO" id="GO:0008170">
    <property type="term" value="F:N-methyltransferase activity"/>
    <property type="evidence" value="ECO:0007669"/>
    <property type="project" value="UniProtKB-ARBA"/>
</dbReference>
<sequence>MLSEPSNKLCGVCGHSSHHEDGCDLIALKATRLVKDSVIPTKAQLSLPSCLALSKASQNTDEDAASNMLGLHRGEWVEAKENLLRGTWFGPLDTSKTRRLRGNPRIKLANIQNRSRLPLWYDTFDPTVCNWMMLVPICKKNQIPSDGLTSSVSATNLLVVEYDGKIYFVASREIRKGERLEAAYSPSYKTSIDKIIAAEKKRVWSKISHSASIKRRKIRSSNENETSSEVAPYICASCAVCFDRESKFQKHIQDAHRNTCDFGLNTVVDKHLILCDSGATGLQVVENVTVQSVNQNLLHETEQPTSPQKLIVDLHSIGAETSGQNKGKANLARSLDIDSSRGQAVIVRGSMGVVDSTACETRPEISEDALEYEQEAVDTLATIDSATSGGRIELEVVERFTNLSSTGSTSTSSVMRSGAACHICLKWLSSSATLRSHVRACQMSRNGDIPDLGACRYCGLVLTSLPEYRRHVLSHLLEHECPLCRARFRLASLVVSHACPCLRASRELSVEHHCDVCEIDIGNLISTEVHLRLGCQGYRRPYKCERCEQSFYLQSSLQYHLCLVKGEEGLREIDLETTAPGFVCETCGAFLSSTSSLNKHRLRHTNPAFNCAECGKSFHRQDGLEGHKATHQRHRERQQQQQQQQSLPLPDVKVLSNEAAEGKDVSGTAVLSYPSAERVTTNSTHCCYICGKGLSSRSSLRVHLRSHSTNYRFRCPHCEKGYNQKINLEKHLISSHQSVKFWCGECKRSFTSKESLELHSLDHQGAPREHRCSLCPAAFHRVYQLRKHQRHLHNGRIFSCPLCTSTMKLAGSLLRHLRTIHPDRPDVAATQAKEVANLDRRLP</sequence>
<dbReference type="GO" id="GO:0008270">
    <property type="term" value="F:zinc ion binding"/>
    <property type="evidence" value="ECO:0007669"/>
    <property type="project" value="UniProtKB-KW"/>
</dbReference>
<dbReference type="Gene3D" id="3.30.160.60">
    <property type="entry name" value="Classic Zinc Finger"/>
    <property type="match status" value="4"/>
</dbReference>
<dbReference type="InParanoid" id="A0A7M7JF52"/>
<keyword evidence="1" id="KW-0479">Metal-binding</keyword>
<feature type="domain" description="C2H2-type" evidence="7">
    <location>
        <begin position="542"/>
        <end position="569"/>
    </location>
</feature>
<keyword evidence="3 5" id="KW-0863">Zinc-finger</keyword>
<dbReference type="Pfam" id="PF21549">
    <property type="entry name" value="PRDM2_PR"/>
    <property type="match status" value="1"/>
</dbReference>
<feature type="domain" description="C2H2-type" evidence="7">
    <location>
        <begin position="582"/>
        <end position="609"/>
    </location>
</feature>
<dbReference type="GO" id="GO:0008757">
    <property type="term" value="F:S-adenosylmethionine-dependent methyltransferase activity"/>
    <property type="evidence" value="ECO:0007669"/>
    <property type="project" value="UniProtKB-ARBA"/>
</dbReference>
<dbReference type="OMA" id="APREHRC"/>
<evidence type="ECO:0000256" key="2">
    <source>
        <dbReference type="ARBA" id="ARBA00022737"/>
    </source>
</evidence>
<feature type="region of interest" description="Disordered" evidence="6">
    <location>
        <begin position="625"/>
        <end position="650"/>
    </location>
</feature>
<evidence type="ECO:0000256" key="6">
    <source>
        <dbReference type="SAM" id="MobiDB-lite"/>
    </source>
</evidence>
<feature type="domain" description="C2H2-type" evidence="7">
    <location>
        <begin position="741"/>
        <end position="768"/>
    </location>
</feature>
<dbReference type="OrthoDB" id="3565419at2759"/>
<dbReference type="SUPFAM" id="SSF57667">
    <property type="entry name" value="beta-beta-alpha zinc fingers"/>
    <property type="match status" value="4"/>
</dbReference>
<protein>
    <recommendedName>
        <fullName evidence="7">C2H2-type domain-containing protein</fullName>
    </recommendedName>
</protein>
<feature type="domain" description="C2H2-type" evidence="7">
    <location>
        <begin position="713"/>
        <end position="741"/>
    </location>
</feature>
<dbReference type="CDD" id="cd10534">
    <property type="entry name" value="PR-SET_PRDM-like"/>
    <property type="match status" value="1"/>
</dbReference>
<dbReference type="Pfam" id="PF13912">
    <property type="entry name" value="zf-C2H2_6"/>
    <property type="match status" value="1"/>
</dbReference>
<dbReference type="SMART" id="SM00355">
    <property type="entry name" value="ZnF_C2H2"/>
    <property type="match status" value="11"/>
</dbReference>
<dbReference type="KEGG" id="vde:111246198"/>
<feature type="domain" description="C2H2-type" evidence="7">
    <location>
        <begin position="233"/>
        <end position="256"/>
    </location>
</feature>